<name>A0A7V6DR40_9BACT</name>
<proteinExistence type="predicted"/>
<accession>A0A7V6DR40</accession>
<evidence type="ECO:0008006" key="2">
    <source>
        <dbReference type="Google" id="ProtNLM"/>
    </source>
</evidence>
<gene>
    <name evidence="1" type="ORF">ENV52_14350</name>
</gene>
<organism evidence="1">
    <name type="scientific">Desulfobacca acetoxidans</name>
    <dbReference type="NCBI Taxonomy" id="60893"/>
    <lineage>
        <taxon>Bacteria</taxon>
        <taxon>Pseudomonadati</taxon>
        <taxon>Thermodesulfobacteriota</taxon>
        <taxon>Desulfobaccia</taxon>
        <taxon>Desulfobaccales</taxon>
        <taxon>Desulfobaccaceae</taxon>
        <taxon>Desulfobacca</taxon>
    </lineage>
</organism>
<reference evidence="1" key="1">
    <citation type="journal article" date="2020" name="mSystems">
        <title>Genome- and Community-Level Interaction Insights into Carbon Utilization and Element Cycling Functions of Hydrothermarchaeota in Hydrothermal Sediment.</title>
        <authorList>
            <person name="Zhou Z."/>
            <person name="Liu Y."/>
            <person name="Xu W."/>
            <person name="Pan J."/>
            <person name="Luo Z.H."/>
            <person name="Li M."/>
        </authorList>
    </citation>
    <scope>NUCLEOTIDE SEQUENCE [LARGE SCALE GENOMIC DNA]</scope>
    <source>
        <strain evidence="1">SpSt-767</strain>
    </source>
</reference>
<sequence>MGQLIACATVGGILVATDSRVEFFEPDGTIRSITQERLIPLTSHAVLASAGAWESQEICKEFASFVKAEGLTDIEALREAAIPFFTGKYDEILRKICTIAPPDPIINMYLLLAGYSPKTPDNPYKIFVIWDRPKPPKIEYNQVTHIFTLPRRMGLEFTLNSLVAQNAPLAKVVDTAKAGMEKLAAQDEGLGPPFHYVTVTDQGVHQV</sequence>
<dbReference type="Gene3D" id="3.60.20.10">
    <property type="entry name" value="Glutamine Phosphoribosylpyrophosphate, subunit 1, domain 1"/>
    <property type="match status" value="1"/>
</dbReference>
<protein>
    <recommendedName>
        <fullName evidence="2">20S proteasome A and B subunits</fullName>
    </recommendedName>
</protein>
<evidence type="ECO:0000313" key="1">
    <source>
        <dbReference type="EMBL" id="HHS30869.1"/>
    </source>
</evidence>
<dbReference type="EMBL" id="DTGR01000220">
    <property type="protein sequence ID" value="HHS30869.1"/>
    <property type="molecule type" value="Genomic_DNA"/>
</dbReference>
<comment type="caution">
    <text evidence="1">The sequence shown here is derived from an EMBL/GenBank/DDBJ whole genome shotgun (WGS) entry which is preliminary data.</text>
</comment>
<dbReference type="AlphaFoldDB" id="A0A7V6DR40"/>
<dbReference type="InterPro" id="IPR029055">
    <property type="entry name" value="Ntn_hydrolases_N"/>
</dbReference>